<dbReference type="Proteomes" id="UP001162029">
    <property type="component" value="Unassembled WGS sequence"/>
</dbReference>
<gene>
    <name evidence="2" type="ORF">PDE001_LOCUS935</name>
</gene>
<reference evidence="2" key="1">
    <citation type="submission" date="2022-12" db="EMBL/GenBank/DDBJ databases">
        <authorList>
            <person name="Webb A."/>
        </authorList>
    </citation>
    <scope>NUCLEOTIDE SEQUENCE</scope>
    <source>
        <strain evidence="2">Pd1</strain>
    </source>
</reference>
<feature type="region of interest" description="Disordered" evidence="1">
    <location>
        <begin position="63"/>
        <end position="131"/>
    </location>
</feature>
<feature type="compositionally biased region" description="Basic and acidic residues" evidence="1">
    <location>
        <begin position="65"/>
        <end position="79"/>
    </location>
</feature>
<comment type="caution">
    <text evidence="2">The sequence shown here is derived from an EMBL/GenBank/DDBJ whole genome shotgun (WGS) entry which is preliminary data.</text>
</comment>
<sequence>MTDTQREGVGGWATSSLGGKKNAFLKWRRRTKSRMVTTTDERSTEAAREAAVRAVVRTVVAAVEAQREDSGDAQPRPEEGAGSEGANVEDGTPVGLMPSDVGCMGALVRTSNETDVAERAATTQTGEAAEG</sequence>
<dbReference type="AlphaFoldDB" id="A0AAV0T395"/>
<organism evidence="2 3">
    <name type="scientific">Peronospora destructor</name>
    <dbReference type="NCBI Taxonomy" id="86335"/>
    <lineage>
        <taxon>Eukaryota</taxon>
        <taxon>Sar</taxon>
        <taxon>Stramenopiles</taxon>
        <taxon>Oomycota</taxon>
        <taxon>Peronosporomycetes</taxon>
        <taxon>Peronosporales</taxon>
        <taxon>Peronosporaceae</taxon>
        <taxon>Peronospora</taxon>
    </lineage>
</organism>
<keyword evidence="3" id="KW-1185">Reference proteome</keyword>
<dbReference type="EMBL" id="CANTFM010000146">
    <property type="protein sequence ID" value="CAI5713281.1"/>
    <property type="molecule type" value="Genomic_DNA"/>
</dbReference>
<proteinExistence type="predicted"/>
<name>A0AAV0T395_9STRA</name>
<evidence type="ECO:0000313" key="2">
    <source>
        <dbReference type="EMBL" id="CAI5713281.1"/>
    </source>
</evidence>
<protein>
    <submittedName>
        <fullName evidence="2">Uncharacterized protein</fullName>
    </submittedName>
</protein>
<evidence type="ECO:0000256" key="1">
    <source>
        <dbReference type="SAM" id="MobiDB-lite"/>
    </source>
</evidence>
<feature type="compositionally biased region" description="Low complexity" evidence="1">
    <location>
        <begin position="119"/>
        <end position="131"/>
    </location>
</feature>
<accession>A0AAV0T395</accession>
<evidence type="ECO:0000313" key="3">
    <source>
        <dbReference type="Proteomes" id="UP001162029"/>
    </source>
</evidence>